<reference evidence="1 2" key="1">
    <citation type="submission" date="2021-06" db="EMBL/GenBank/DDBJ databases">
        <authorList>
            <person name="Kallberg Y."/>
            <person name="Tangrot J."/>
            <person name="Rosling A."/>
        </authorList>
    </citation>
    <scope>NUCLEOTIDE SEQUENCE [LARGE SCALE GENOMIC DNA]</scope>
    <source>
        <strain evidence="1 2">120-4 pot B 10/14</strain>
    </source>
</reference>
<accession>A0ABN7WCE4</accession>
<evidence type="ECO:0000313" key="1">
    <source>
        <dbReference type="EMBL" id="CAG8826225.1"/>
    </source>
</evidence>
<keyword evidence="2" id="KW-1185">Reference proteome</keyword>
<sequence length="85" mass="9902">MKESLNIEENLIIGNFNIRESLIILKLRNNPPCDDLAYYNILDLTLGSNSDFVKNYLPTEVFDLKKLVIDHFLPTRDNEEKEFNG</sequence>
<evidence type="ECO:0000313" key="2">
    <source>
        <dbReference type="Proteomes" id="UP000789901"/>
    </source>
</evidence>
<protein>
    <submittedName>
        <fullName evidence="1">14662_t:CDS:1</fullName>
    </submittedName>
</protein>
<dbReference type="Proteomes" id="UP000789901">
    <property type="component" value="Unassembled WGS sequence"/>
</dbReference>
<comment type="caution">
    <text evidence="1">The sequence shown here is derived from an EMBL/GenBank/DDBJ whole genome shotgun (WGS) entry which is preliminary data.</text>
</comment>
<name>A0ABN7WCE4_GIGMA</name>
<proteinExistence type="predicted"/>
<feature type="non-terminal residue" evidence="1">
    <location>
        <position position="85"/>
    </location>
</feature>
<gene>
    <name evidence="1" type="ORF">GMARGA_LOCUS29061</name>
</gene>
<dbReference type="EMBL" id="CAJVQB010038429">
    <property type="protein sequence ID" value="CAG8826225.1"/>
    <property type="molecule type" value="Genomic_DNA"/>
</dbReference>
<organism evidence="1 2">
    <name type="scientific">Gigaspora margarita</name>
    <dbReference type="NCBI Taxonomy" id="4874"/>
    <lineage>
        <taxon>Eukaryota</taxon>
        <taxon>Fungi</taxon>
        <taxon>Fungi incertae sedis</taxon>
        <taxon>Mucoromycota</taxon>
        <taxon>Glomeromycotina</taxon>
        <taxon>Glomeromycetes</taxon>
        <taxon>Diversisporales</taxon>
        <taxon>Gigasporaceae</taxon>
        <taxon>Gigaspora</taxon>
    </lineage>
</organism>